<organism evidence="2 3">
    <name type="scientific">Truepera radiovictrix (strain DSM 17093 / CIP 108686 / LMG 22925 / RQ-24)</name>
    <dbReference type="NCBI Taxonomy" id="649638"/>
    <lineage>
        <taxon>Bacteria</taxon>
        <taxon>Thermotogati</taxon>
        <taxon>Deinococcota</taxon>
        <taxon>Deinococci</taxon>
        <taxon>Trueperales</taxon>
        <taxon>Trueperaceae</taxon>
        <taxon>Truepera</taxon>
    </lineage>
</organism>
<dbReference type="PANTHER" id="PTHR43821">
    <property type="entry name" value="NAD(P)H NITROREDUCTASE YDJA-RELATED"/>
    <property type="match status" value="1"/>
</dbReference>
<dbReference type="HOGENOM" id="CLU_070764_5_1_0"/>
<dbReference type="OrthoDB" id="9804207at2"/>
<dbReference type="eggNOG" id="COG0778">
    <property type="taxonomic scope" value="Bacteria"/>
</dbReference>
<dbReference type="RefSeq" id="WP_013177658.1">
    <property type="nucleotide sequence ID" value="NC_014221.1"/>
</dbReference>
<dbReference type="GO" id="GO:0016491">
    <property type="term" value="F:oxidoreductase activity"/>
    <property type="evidence" value="ECO:0007669"/>
    <property type="project" value="InterPro"/>
</dbReference>
<proteinExistence type="predicted"/>
<reference evidence="3" key="1">
    <citation type="submission" date="2010-05" db="EMBL/GenBank/DDBJ databases">
        <title>The complete genome of Truepera radiovictris DSM 17093.</title>
        <authorList>
            <consortium name="US DOE Joint Genome Institute (JGI-PGF)"/>
            <person name="Lucas S."/>
            <person name="Copeland A."/>
            <person name="Lapidus A."/>
            <person name="Glavina del Rio T."/>
            <person name="Dalin E."/>
            <person name="Tice H."/>
            <person name="Bruce D."/>
            <person name="Goodwin L."/>
            <person name="Pitluck S."/>
            <person name="Kyrpides N."/>
            <person name="Mavromatis K."/>
            <person name="Ovchinnikova G."/>
            <person name="Munk A.C."/>
            <person name="Detter J.C."/>
            <person name="Han C."/>
            <person name="Tapia R."/>
            <person name="Land M."/>
            <person name="Hauser L."/>
            <person name="Markowitz V."/>
            <person name="Cheng J.-F."/>
            <person name="Hugenholtz P."/>
            <person name="Woyke T."/>
            <person name="Wu D."/>
            <person name="Tindall B."/>
            <person name="Pomrenke H.G."/>
            <person name="Brambilla E."/>
            <person name="Klenk H.-P."/>
            <person name="Eisen J.A."/>
        </authorList>
    </citation>
    <scope>NUCLEOTIDE SEQUENCE [LARGE SCALE GENOMIC DNA]</scope>
    <source>
        <strain evidence="3">DSM 17093 / CIP 108686 / LMG 22925 / RQ-24</strain>
    </source>
</reference>
<gene>
    <name evidence="2" type="ordered locus">Trad_1162</name>
</gene>
<evidence type="ECO:0000313" key="3">
    <source>
        <dbReference type="Proteomes" id="UP000000379"/>
    </source>
</evidence>
<dbReference type="InterPro" id="IPR000415">
    <property type="entry name" value="Nitroreductase-like"/>
</dbReference>
<dbReference type="AlphaFoldDB" id="D7CW24"/>
<feature type="domain" description="Nitroreductase" evidence="1">
    <location>
        <begin position="14"/>
        <end position="143"/>
    </location>
</feature>
<name>D7CW24_TRURR</name>
<dbReference type="Gene3D" id="3.40.109.10">
    <property type="entry name" value="NADH Oxidase"/>
    <property type="match status" value="1"/>
</dbReference>
<dbReference type="EMBL" id="CP002049">
    <property type="protein sequence ID" value="ADI14287.1"/>
    <property type="molecule type" value="Genomic_DNA"/>
</dbReference>
<dbReference type="Proteomes" id="UP000000379">
    <property type="component" value="Chromosome"/>
</dbReference>
<evidence type="ECO:0000259" key="1">
    <source>
        <dbReference type="Pfam" id="PF00881"/>
    </source>
</evidence>
<keyword evidence="3" id="KW-1185">Reference proteome</keyword>
<dbReference type="InterPro" id="IPR029479">
    <property type="entry name" value="Nitroreductase"/>
</dbReference>
<dbReference type="InterPro" id="IPR052530">
    <property type="entry name" value="NAD(P)H_nitroreductase"/>
</dbReference>
<dbReference type="STRING" id="649638.Trad_1162"/>
<dbReference type="SUPFAM" id="SSF55469">
    <property type="entry name" value="FMN-dependent nitroreductase-like"/>
    <property type="match status" value="1"/>
</dbReference>
<dbReference type="KEGG" id="tra:Trad_1162"/>
<evidence type="ECO:0000313" key="2">
    <source>
        <dbReference type="EMBL" id="ADI14287.1"/>
    </source>
</evidence>
<dbReference type="Pfam" id="PF00881">
    <property type="entry name" value="Nitroreductase"/>
    <property type="match status" value="1"/>
</dbReference>
<dbReference type="PANTHER" id="PTHR43821:SF1">
    <property type="entry name" value="NAD(P)H NITROREDUCTASE YDJA-RELATED"/>
    <property type="match status" value="1"/>
</dbReference>
<reference evidence="2 3" key="2">
    <citation type="journal article" date="2011" name="Stand. Genomic Sci.">
        <title>Complete genome sequence of Truepera radiovictrix type strain (RQ-24).</title>
        <authorList>
            <person name="Ivanova N."/>
            <person name="Rohde C."/>
            <person name="Munk C."/>
            <person name="Nolan M."/>
            <person name="Lucas S."/>
            <person name="Del Rio T.G."/>
            <person name="Tice H."/>
            <person name="Deshpande S."/>
            <person name="Cheng J.F."/>
            <person name="Tapia R."/>
            <person name="Han C."/>
            <person name="Goodwin L."/>
            <person name="Pitluck S."/>
            <person name="Liolios K."/>
            <person name="Mavromatis K."/>
            <person name="Mikhailova N."/>
            <person name="Pati A."/>
            <person name="Chen A."/>
            <person name="Palaniappan K."/>
            <person name="Land M."/>
            <person name="Hauser L."/>
            <person name="Chang Y.J."/>
            <person name="Jeffries C.D."/>
            <person name="Brambilla E."/>
            <person name="Rohde M."/>
            <person name="Goker M."/>
            <person name="Tindall B.J."/>
            <person name="Woyke T."/>
            <person name="Bristow J."/>
            <person name="Eisen J.A."/>
            <person name="Markowitz V."/>
            <person name="Hugenholtz P."/>
            <person name="Kyrpides N.C."/>
            <person name="Klenk H.P."/>
            <person name="Lapidus A."/>
        </authorList>
    </citation>
    <scope>NUCLEOTIDE SEQUENCE [LARGE SCALE GENOMIC DNA]</scope>
    <source>
        <strain evidence="3">DSM 17093 / CIP 108686 / LMG 22925 / RQ-24</strain>
    </source>
</reference>
<protein>
    <submittedName>
        <fullName evidence="2">Nitroreductase</fullName>
    </submittedName>
</protein>
<sequence>MTTPRDATDLAHLLRERRTVSQGSFADLEPDHAAVVEAVESARWAPNHHLTEPWRFYLLDRERIARLGELWAELQARKGAKPERVARKRQEWGGAKGVLVLTCSSAPGADALTRKEDYAACCCAAQNLMLHLWAAGLGSKWSTAAVWEHEAFWPLLGHAAPPEATEVVGTFFYGVPERVPQGRRRRGLSAVLVDFRRTGGAP</sequence>
<accession>D7CW24</accession>